<evidence type="ECO:0000256" key="3">
    <source>
        <dbReference type="ARBA" id="ARBA00022989"/>
    </source>
</evidence>
<dbReference type="Proteomes" id="UP000070444">
    <property type="component" value="Unassembled WGS sequence"/>
</dbReference>
<dbReference type="Pfam" id="PF00001">
    <property type="entry name" value="7tm_1"/>
    <property type="match status" value="1"/>
</dbReference>
<evidence type="ECO:0000313" key="8">
    <source>
        <dbReference type="Proteomes" id="UP000070444"/>
    </source>
</evidence>
<dbReference type="PROSITE" id="PS50262">
    <property type="entry name" value="G_PROTEIN_RECEP_F1_2"/>
    <property type="match status" value="1"/>
</dbReference>
<evidence type="ECO:0000256" key="2">
    <source>
        <dbReference type="ARBA" id="ARBA00022692"/>
    </source>
</evidence>
<feature type="transmembrane region" description="Helical" evidence="5">
    <location>
        <begin position="135"/>
        <end position="159"/>
    </location>
</feature>
<feature type="domain" description="G-protein coupled receptors family 1 profile" evidence="6">
    <location>
        <begin position="1"/>
        <end position="190"/>
    </location>
</feature>
<name>A0A137NU98_CONC2</name>
<dbReference type="SUPFAM" id="SSF81321">
    <property type="entry name" value="Family A G protein-coupled receptor-like"/>
    <property type="match status" value="1"/>
</dbReference>
<protein>
    <recommendedName>
        <fullName evidence="6">G-protein coupled receptors family 1 profile domain-containing protein</fullName>
    </recommendedName>
</protein>
<evidence type="ECO:0000256" key="5">
    <source>
        <dbReference type="SAM" id="Phobius"/>
    </source>
</evidence>
<feature type="transmembrane region" description="Helical" evidence="5">
    <location>
        <begin position="34"/>
        <end position="54"/>
    </location>
</feature>
<evidence type="ECO:0000313" key="7">
    <source>
        <dbReference type="EMBL" id="KXN66339.1"/>
    </source>
</evidence>
<feature type="transmembrane region" description="Helical" evidence="5">
    <location>
        <begin position="78"/>
        <end position="101"/>
    </location>
</feature>
<feature type="transmembrane region" description="Helical" evidence="5">
    <location>
        <begin position="6"/>
        <end position="22"/>
    </location>
</feature>
<dbReference type="Gene3D" id="1.20.1070.10">
    <property type="entry name" value="Rhodopsin 7-helix transmembrane proteins"/>
    <property type="match status" value="1"/>
</dbReference>
<dbReference type="GO" id="GO:0016020">
    <property type="term" value="C:membrane"/>
    <property type="evidence" value="ECO:0007669"/>
    <property type="project" value="UniProtKB-SubCell"/>
</dbReference>
<dbReference type="AlphaFoldDB" id="A0A137NU98"/>
<dbReference type="InterPro" id="IPR017452">
    <property type="entry name" value="GPCR_Rhodpsn_7TM"/>
</dbReference>
<keyword evidence="3 5" id="KW-1133">Transmembrane helix</keyword>
<dbReference type="InterPro" id="IPR000276">
    <property type="entry name" value="GPCR_Rhodpsn"/>
</dbReference>
<reference evidence="7 8" key="1">
    <citation type="journal article" date="2015" name="Genome Biol. Evol.">
        <title>Phylogenomic analyses indicate that early fungi evolved digesting cell walls of algal ancestors of land plants.</title>
        <authorList>
            <person name="Chang Y."/>
            <person name="Wang S."/>
            <person name="Sekimoto S."/>
            <person name="Aerts A.L."/>
            <person name="Choi C."/>
            <person name="Clum A."/>
            <person name="LaButti K.M."/>
            <person name="Lindquist E.A."/>
            <person name="Yee Ngan C."/>
            <person name="Ohm R.A."/>
            <person name="Salamov A.A."/>
            <person name="Grigoriev I.V."/>
            <person name="Spatafora J.W."/>
            <person name="Berbee M.L."/>
        </authorList>
    </citation>
    <scope>NUCLEOTIDE SEQUENCE [LARGE SCALE GENOMIC DNA]</scope>
    <source>
        <strain evidence="7 8">NRRL 28638</strain>
    </source>
</reference>
<proteinExistence type="predicted"/>
<evidence type="ECO:0000259" key="6">
    <source>
        <dbReference type="PROSITE" id="PS50262"/>
    </source>
</evidence>
<accession>A0A137NU98</accession>
<keyword evidence="2 5" id="KW-0812">Transmembrane</keyword>
<organism evidence="7 8">
    <name type="scientific">Conidiobolus coronatus (strain ATCC 28846 / CBS 209.66 / NRRL 28638)</name>
    <name type="common">Delacroixia coronata</name>
    <dbReference type="NCBI Taxonomy" id="796925"/>
    <lineage>
        <taxon>Eukaryota</taxon>
        <taxon>Fungi</taxon>
        <taxon>Fungi incertae sedis</taxon>
        <taxon>Zoopagomycota</taxon>
        <taxon>Entomophthoromycotina</taxon>
        <taxon>Entomophthoromycetes</taxon>
        <taxon>Entomophthorales</taxon>
        <taxon>Ancylistaceae</taxon>
        <taxon>Conidiobolus</taxon>
    </lineage>
</organism>
<keyword evidence="8" id="KW-1185">Reference proteome</keyword>
<gene>
    <name evidence="7" type="ORF">CONCODRAFT_11844</name>
</gene>
<dbReference type="EMBL" id="KQ964738">
    <property type="protein sequence ID" value="KXN66339.1"/>
    <property type="molecule type" value="Genomic_DNA"/>
</dbReference>
<sequence>MLFCQISLINISVLATLRYLIVCHQLELKLSTWLIILGVAIFVATLLFSIGFYTKDAAPSVSYMYCFFFSQPSTVSRIMLYLIPVLFIIPCWITTYCYFCVGWTANKILNLAKQEAVNSSGERLLKAIGKEKVKLTIQILFVFIIYNVNFGVSYITWILKFVIGYKRTIPVDAAALLQANTTALLNPAVTIIFQPDIITNLNYSGLNLK</sequence>
<keyword evidence="4 5" id="KW-0472">Membrane</keyword>
<dbReference type="GO" id="GO:0004930">
    <property type="term" value="F:G protein-coupled receptor activity"/>
    <property type="evidence" value="ECO:0007669"/>
    <property type="project" value="InterPro"/>
</dbReference>
<evidence type="ECO:0000256" key="1">
    <source>
        <dbReference type="ARBA" id="ARBA00004370"/>
    </source>
</evidence>
<evidence type="ECO:0000256" key="4">
    <source>
        <dbReference type="ARBA" id="ARBA00023136"/>
    </source>
</evidence>
<comment type="subcellular location">
    <subcellularLocation>
        <location evidence="1">Membrane</location>
    </subcellularLocation>
</comment>